<gene>
    <name evidence="11" type="ORF">V3330_02250</name>
</gene>
<dbReference type="RefSeq" id="WP_354693754.1">
    <property type="nucleotide sequence ID" value="NZ_JAZHOG010000001.1"/>
</dbReference>
<dbReference type="InterPro" id="IPR040423">
    <property type="entry name" value="PEA_transferase"/>
</dbReference>
<dbReference type="InterPro" id="IPR000917">
    <property type="entry name" value="Sulfatase_N"/>
</dbReference>
<evidence type="ECO:0000313" key="12">
    <source>
        <dbReference type="Proteomes" id="UP001359886"/>
    </source>
</evidence>
<evidence type="ECO:0000256" key="2">
    <source>
        <dbReference type="ARBA" id="ARBA00022475"/>
    </source>
</evidence>
<feature type="transmembrane region" description="Helical" evidence="8">
    <location>
        <begin position="71"/>
        <end position="93"/>
    </location>
</feature>
<dbReference type="AlphaFoldDB" id="A0AAW9RDF8"/>
<dbReference type="InterPro" id="IPR058130">
    <property type="entry name" value="PEA_transf_C"/>
</dbReference>
<comment type="subcellular location">
    <subcellularLocation>
        <location evidence="1">Cell inner membrane</location>
        <topology evidence="1">Multi-pass membrane protein</topology>
    </subcellularLocation>
</comment>
<keyword evidence="3" id="KW-0997">Cell inner membrane</keyword>
<keyword evidence="5 8" id="KW-0812">Transmembrane</keyword>
<evidence type="ECO:0000256" key="5">
    <source>
        <dbReference type="ARBA" id="ARBA00022692"/>
    </source>
</evidence>
<feature type="domain" description="Phosphoethanolamine transferase N-terminal" evidence="10">
    <location>
        <begin position="51"/>
        <end position="200"/>
    </location>
</feature>
<accession>A0AAW9RDF8</accession>
<keyword evidence="7 8" id="KW-0472">Membrane</keyword>
<dbReference type="GO" id="GO:0005886">
    <property type="term" value="C:plasma membrane"/>
    <property type="evidence" value="ECO:0007669"/>
    <property type="project" value="UniProtKB-SubCell"/>
</dbReference>
<organism evidence="11 12">
    <name type="scientific">Elongatibacter sediminis</name>
    <dbReference type="NCBI Taxonomy" id="3119006"/>
    <lineage>
        <taxon>Bacteria</taxon>
        <taxon>Pseudomonadati</taxon>
        <taxon>Pseudomonadota</taxon>
        <taxon>Gammaproteobacteria</taxon>
        <taxon>Chromatiales</taxon>
        <taxon>Wenzhouxiangellaceae</taxon>
        <taxon>Elongatibacter</taxon>
    </lineage>
</organism>
<dbReference type="SUPFAM" id="SSF53649">
    <property type="entry name" value="Alkaline phosphatase-like"/>
    <property type="match status" value="1"/>
</dbReference>
<dbReference type="CDD" id="cd16017">
    <property type="entry name" value="LptA"/>
    <property type="match status" value="1"/>
</dbReference>
<keyword evidence="6 8" id="KW-1133">Transmembrane helix</keyword>
<evidence type="ECO:0000256" key="4">
    <source>
        <dbReference type="ARBA" id="ARBA00022679"/>
    </source>
</evidence>
<proteinExistence type="predicted"/>
<evidence type="ECO:0000259" key="9">
    <source>
        <dbReference type="Pfam" id="PF00884"/>
    </source>
</evidence>
<dbReference type="NCBIfam" id="NF028537">
    <property type="entry name" value="P_eth_NH2_trans"/>
    <property type="match status" value="1"/>
</dbReference>
<dbReference type="Pfam" id="PF00884">
    <property type="entry name" value="Sulfatase"/>
    <property type="match status" value="1"/>
</dbReference>
<dbReference type="GO" id="GO:0009244">
    <property type="term" value="P:lipopolysaccharide core region biosynthetic process"/>
    <property type="evidence" value="ECO:0007669"/>
    <property type="project" value="TreeGrafter"/>
</dbReference>
<sequence>MKVCWSTNRLVLAAAVFLAAFANLTFFRNVAIVLADDPQRILHAVSLTLILLCALILLIAAFSFRRVIRPFLMVLFVVSAGAAYFMDTFNVIIDSDMILNALSTDAAEVGDLLTGRLAAYLLLLGVLPAVLVWRVEIRPMPLLKALKTRLALVGGALAVLTLAAFVSSSFMATFVREHKAVRYYANPLTPVYSAYRFASSRAVRADQPLEKIGEDARIPAADVHRELVILVVGETARADRFSLNGYPRETNPELASRDVISFDNVSACGTSTAVSVPCMFAVSGRADFDGRRAQSTENLLDVLQHANVNLLWRDNNSSSKGVAERIRAEDFRTVEANPVCDLECRDEGMLAGLQSLVDRQPSGDILIVLHQMGSHGPAYYKRYPESYRVFRPTCESEQLDSCTEEQISNSYDNTIRYTDHFLARVVDFLHSNDARFETAMVYISDHGESLGEGGIYLHGMPYWMAPESQVAVPMIMWFGSNYDEVDVSALKRLIHAPLSHDNLFHTMLGIFEVSAEVYDEKKDLLYQSRVLQGQSAEYDG</sequence>
<protein>
    <submittedName>
        <fullName evidence="11">Phosphoethanolamine--lipid A transferase</fullName>
    </submittedName>
</protein>
<comment type="caution">
    <text evidence="11">The sequence shown here is derived from an EMBL/GenBank/DDBJ whole genome shotgun (WGS) entry which is preliminary data.</text>
</comment>
<evidence type="ECO:0000256" key="8">
    <source>
        <dbReference type="SAM" id="Phobius"/>
    </source>
</evidence>
<dbReference type="PANTHER" id="PTHR30443:SF0">
    <property type="entry name" value="PHOSPHOETHANOLAMINE TRANSFERASE EPTA"/>
    <property type="match status" value="1"/>
</dbReference>
<evidence type="ECO:0000256" key="7">
    <source>
        <dbReference type="ARBA" id="ARBA00023136"/>
    </source>
</evidence>
<dbReference type="Pfam" id="PF08019">
    <property type="entry name" value="EptA_B_N"/>
    <property type="match status" value="1"/>
</dbReference>
<keyword evidence="2" id="KW-1003">Cell membrane</keyword>
<feature type="domain" description="Sulfatase N-terminal" evidence="9">
    <location>
        <begin position="227"/>
        <end position="511"/>
    </location>
</feature>
<evidence type="ECO:0000256" key="1">
    <source>
        <dbReference type="ARBA" id="ARBA00004429"/>
    </source>
</evidence>
<dbReference type="InterPro" id="IPR017850">
    <property type="entry name" value="Alkaline_phosphatase_core_sf"/>
</dbReference>
<feature type="transmembrane region" description="Helical" evidence="8">
    <location>
        <begin position="149"/>
        <end position="172"/>
    </location>
</feature>
<dbReference type="Gene3D" id="3.40.720.10">
    <property type="entry name" value="Alkaline Phosphatase, subunit A"/>
    <property type="match status" value="1"/>
</dbReference>
<dbReference type="GO" id="GO:0016776">
    <property type="term" value="F:phosphotransferase activity, phosphate group as acceptor"/>
    <property type="evidence" value="ECO:0007669"/>
    <property type="project" value="TreeGrafter"/>
</dbReference>
<dbReference type="PANTHER" id="PTHR30443">
    <property type="entry name" value="INNER MEMBRANE PROTEIN"/>
    <property type="match status" value="1"/>
</dbReference>
<dbReference type="EMBL" id="JAZHOG010000001">
    <property type="protein sequence ID" value="MEJ8566435.1"/>
    <property type="molecule type" value="Genomic_DNA"/>
</dbReference>
<keyword evidence="4 11" id="KW-0808">Transferase</keyword>
<evidence type="ECO:0000256" key="3">
    <source>
        <dbReference type="ARBA" id="ARBA00022519"/>
    </source>
</evidence>
<evidence type="ECO:0000256" key="6">
    <source>
        <dbReference type="ARBA" id="ARBA00022989"/>
    </source>
</evidence>
<evidence type="ECO:0000313" key="11">
    <source>
        <dbReference type="EMBL" id="MEJ8566435.1"/>
    </source>
</evidence>
<feature type="transmembrane region" description="Helical" evidence="8">
    <location>
        <begin position="117"/>
        <end position="137"/>
    </location>
</feature>
<name>A0AAW9RDF8_9GAMM</name>
<keyword evidence="12" id="KW-1185">Reference proteome</keyword>
<dbReference type="InterPro" id="IPR012549">
    <property type="entry name" value="EptA-like_N"/>
</dbReference>
<feature type="transmembrane region" description="Helical" evidence="8">
    <location>
        <begin position="45"/>
        <end position="64"/>
    </location>
</feature>
<evidence type="ECO:0000259" key="10">
    <source>
        <dbReference type="Pfam" id="PF08019"/>
    </source>
</evidence>
<dbReference type="Proteomes" id="UP001359886">
    <property type="component" value="Unassembled WGS sequence"/>
</dbReference>
<reference evidence="11 12" key="1">
    <citation type="submission" date="2024-02" db="EMBL/GenBank/DDBJ databases">
        <title>A novel Wenzhouxiangellaceae bacterium, isolated from coastal sediments.</title>
        <authorList>
            <person name="Du Z.-J."/>
            <person name="Ye Y.-Q."/>
            <person name="Zhang X.-Y."/>
        </authorList>
    </citation>
    <scope>NUCLEOTIDE SEQUENCE [LARGE SCALE GENOMIC DNA]</scope>
    <source>
        <strain evidence="11 12">CH-27</strain>
    </source>
</reference>